<dbReference type="Proteomes" id="UP000480763">
    <property type="component" value="Unassembled WGS sequence"/>
</dbReference>
<reference evidence="1 2" key="1">
    <citation type="journal article" date="2017" name="Ann. Clin. Microbiol. Antimicrob.">
        <title>New eight genes identified at the clinical multidrug-resistant Acinetobacter baumannii DMS06669 strain in a Vietnam hospital.</title>
        <authorList>
            <person name="Si-Tuan N."/>
            <person name="Ngoc H.M."/>
            <person name="Hang P.T.T."/>
            <person name="Nguyen C."/>
            <person name="Van P.H."/>
            <person name="Huong N.T."/>
        </authorList>
    </citation>
    <scope>NUCLEOTIDE SEQUENCE [LARGE SCALE GENOMIC DNA]</scope>
    <source>
        <strain evidence="1 2">DMS06669</strain>
    </source>
</reference>
<organism evidence="1 2">
    <name type="scientific">Acinetobacter baumannii</name>
    <dbReference type="NCBI Taxonomy" id="470"/>
    <lineage>
        <taxon>Bacteria</taxon>
        <taxon>Pseudomonadati</taxon>
        <taxon>Pseudomonadota</taxon>
        <taxon>Gammaproteobacteria</taxon>
        <taxon>Moraxellales</taxon>
        <taxon>Moraxellaceae</taxon>
        <taxon>Acinetobacter</taxon>
        <taxon>Acinetobacter calcoaceticus/baumannii complex</taxon>
    </lineage>
</organism>
<proteinExistence type="predicted"/>
<evidence type="ECO:0000313" key="1">
    <source>
        <dbReference type="EMBL" id="MYM77134.1"/>
    </source>
</evidence>
<accession>A0A505MJB9</accession>
<dbReference type="AlphaFoldDB" id="A0A505MJB9"/>
<evidence type="ECO:0000313" key="2">
    <source>
        <dbReference type="Proteomes" id="UP000480763"/>
    </source>
</evidence>
<dbReference type="RefSeq" id="WP_031966170.1">
    <property type="nucleotide sequence ID" value="NZ_CP059300.1"/>
</dbReference>
<name>A0A505MJB9_ACIBA</name>
<comment type="caution">
    <text evidence="1">The sequence shown here is derived from an EMBL/GenBank/DDBJ whole genome shotgun (WGS) entry which is preliminary data.</text>
</comment>
<dbReference type="EMBL" id="WWCH01000001">
    <property type="protein sequence ID" value="MYM77134.1"/>
    <property type="molecule type" value="Genomic_DNA"/>
</dbReference>
<protein>
    <submittedName>
        <fullName evidence="1">Uncharacterized protein</fullName>
    </submittedName>
</protein>
<gene>
    <name evidence="1" type="ORF">GSE42_04210</name>
</gene>
<sequence length="153" mass="17424">MSLLLESSIYHSLEEICLNSNESFSGLGIVFYENLDDLPFISLHKMSLSLEMQSLNFIKIMQEISKKTSIFHDGFHFFDINLCRITHISQYISPILSGVNEEKINNILPCGAREMTAFLTSYIKGVYCVGLISVNKKIKIFKDGEIVYSKDIL</sequence>